<reference evidence="2 3" key="1">
    <citation type="submission" date="2016-07" db="EMBL/GenBank/DDBJ databases">
        <title>Pervasive Adenine N6-methylation of Active Genes in Fungi.</title>
        <authorList>
            <consortium name="DOE Joint Genome Institute"/>
            <person name="Mondo S.J."/>
            <person name="Dannebaum R.O."/>
            <person name="Kuo R.C."/>
            <person name="Labutti K."/>
            <person name="Haridas S."/>
            <person name="Kuo A."/>
            <person name="Salamov A."/>
            <person name="Ahrendt S.R."/>
            <person name="Lipzen A."/>
            <person name="Sullivan W."/>
            <person name="Andreopoulos W.B."/>
            <person name="Clum A."/>
            <person name="Lindquist E."/>
            <person name="Daum C."/>
            <person name="Ramamoorthy G.K."/>
            <person name="Gryganskyi A."/>
            <person name="Culley D."/>
            <person name="Magnuson J.K."/>
            <person name="James T.Y."/>
            <person name="O'Malley M.A."/>
            <person name="Stajich J.E."/>
            <person name="Spatafora J.W."/>
            <person name="Visel A."/>
            <person name="Grigoriev I.V."/>
        </authorList>
    </citation>
    <scope>NUCLEOTIDE SEQUENCE [LARGE SCALE GENOMIC DNA]</scope>
    <source>
        <strain evidence="2 3">CBS 931.73</strain>
    </source>
</reference>
<dbReference type="InParanoid" id="A0A1Y1Y4W3"/>
<organism evidence="2 3">
    <name type="scientific">Basidiobolus meristosporus CBS 931.73</name>
    <dbReference type="NCBI Taxonomy" id="1314790"/>
    <lineage>
        <taxon>Eukaryota</taxon>
        <taxon>Fungi</taxon>
        <taxon>Fungi incertae sedis</taxon>
        <taxon>Zoopagomycota</taxon>
        <taxon>Entomophthoromycotina</taxon>
        <taxon>Basidiobolomycetes</taxon>
        <taxon>Basidiobolales</taxon>
        <taxon>Basidiobolaceae</taxon>
        <taxon>Basidiobolus</taxon>
    </lineage>
</organism>
<dbReference type="Proteomes" id="UP000193498">
    <property type="component" value="Unassembled WGS sequence"/>
</dbReference>
<protein>
    <submittedName>
        <fullName evidence="2">Uncharacterized protein</fullName>
    </submittedName>
</protein>
<name>A0A1Y1Y4W3_9FUNG</name>
<sequence length="291" mass="32556">MVSRLSKSYPLPSPSSISENPSSLSSTIFDSPQPMPSLHHKGCSNRKVISGPREASGILNSTQQTALPQFSASMEENEFDSDCTAISDHEGNHLIAHDKHHNAELSENNNNATLDEAEKAKKSDTQEEKEILSSKVALDYSLYSEESDKFPSTDIRHLKSRVREFDAVCSDMLCTTLVYHEKCKQLTLEFSEHQQDLFDGIMTRSKEMTAEICEAISEEILKAVVRKVDSMEAKVEQQLNIEVTRMQQNITNVSEQVGQVINCLKELEKKCGSVLSAQLTNQESLNELCKK</sequence>
<comment type="caution">
    <text evidence="2">The sequence shown here is derived from an EMBL/GenBank/DDBJ whole genome shotgun (WGS) entry which is preliminary data.</text>
</comment>
<feature type="region of interest" description="Disordered" evidence="1">
    <location>
        <begin position="1"/>
        <end position="61"/>
    </location>
</feature>
<dbReference type="EMBL" id="MCFE01000251">
    <property type="protein sequence ID" value="ORX92979.1"/>
    <property type="molecule type" value="Genomic_DNA"/>
</dbReference>
<accession>A0A1Y1Y4W3</accession>
<evidence type="ECO:0000313" key="2">
    <source>
        <dbReference type="EMBL" id="ORX92979.1"/>
    </source>
</evidence>
<keyword evidence="3" id="KW-1185">Reference proteome</keyword>
<dbReference type="AlphaFoldDB" id="A0A1Y1Y4W3"/>
<gene>
    <name evidence="2" type="ORF">K493DRAFT_302990</name>
</gene>
<evidence type="ECO:0000313" key="3">
    <source>
        <dbReference type="Proteomes" id="UP000193498"/>
    </source>
</evidence>
<feature type="compositionally biased region" description="Low complexity" evidence="1">
    <location>
        <begin position="1"/>
        <end position="26"/>
    </location>
</feature>
<evidence type="ECO:0000256" key="1">
    <source>
        <dbReference type="SAM" id="MobiDB-lite"/>
    </source>
</evidence>
<proteinExistence type="predicted"/>